<keyword evidence="12" id="KW-1185">Reference proteome</keyword>
<keyword evidence="4" id="KW-0448">Lipopolysaccharide biosynthesis</keyword>
<dbReference type="InterPro" id="IPR029044">
    <property type="entry name" value="Nucleotide-diphossugar_trans"/>
</dbReference>
<accession>A0AA96M398</accession>
<protein>
    <recommendedName>
        <fullName evidence="8">dTDP-Rha:alpha-D-Gal-diphosphoundecaprenol alpha-1,3-rhamnosyltransferase</fullName>
        <ecNumber evidence="7">2.4.1.377</ecNumber>
    </recommendedName>
    <alternativeName>
        <fullName evidence="8">dTDP-Rha:alpha-D-Gal-diphosphoundecaprenol alpha-1,3-rhamnosyltransferase</fullName>
    </alternativeName>
</protein>
<dbReference type="InterPro" id="IPR050834">
    <property type="entry name" value="Glycosyltransf_2"/>
</dbReference>
<evidence type="ECO:0000256" key="3">
    <source>
        <dbReference type="ARBA" id="ARBA00022679"/>
    </source>
</evidence>
<dbReference type="GO" id="GO:0016757">
    <property type="term" value="F:glycosyltransferase activity"/>
    <property type="evidence" value="ECO:0007669"/>
    <property type="project" value="UniProtKB-KW"/>
</dbReference>
<comment type="pathway">
    <text evidence="1">Bacterial outer membrane biogenesis; LPS O-antigen biosynthesis.</text>
</comment>
<dbReference type="Pfam" id="PF00535">
    <property type="entry name" value="Glycos_transf_2"/>
    <property type="match status" value="1"/>
</dbReference>
<dbReference type="Gene3D" id="3.90.550.10">
    <property type="entry name" value="Spore Coat Polysaccharide Biosynthesis Protein SpsA, Chain A"/>
    <property type="match status" value="1"/>
</dbReference>
<dbReference type="GO" id="GO:0009103">
    <property type="term" value="P:lipopolysaccharide biosynthetic process"/>
    <property type="evidence" value="ECO:0007669"/>
    <property type="project" value="UniProtKB-KW"/>
</dbReference>
<feature type="domain" description="Glycosyltransferase 2-like" evidence="9">
    <location>
        <begin position="5"/>
        <end position="173"/>
    </location>
</feature>
<evidence type="ECO:0000313" key="10">
    <source>
        <dbReference type="EMBL" id="MFB4719278.1"/>
    </source>
</evidence>
<comment type="function">
    <text evidence="6">Rhamnosyltransferase involved in the biosynthesis of the repeat unit of the lipopolysaccharide (LPS) O-antigen region. Catalyzes the addition of a rhamnose to the galactosyl-undecaprenyl diphosphate intermediate.</text>
</comment>
<dbReference type="AlphaFoldDB" id="A0AA96M398"/>
<dbReference type="PANTHER" id="PTHR43685">
    <property type="entry name" value="GLYCOSYLTRANSFERASE"/>
    <property type="match status" value="1"/>
</dbReference>
<organism evidence="11">
    <name type="scientific">Enterobacter chuandaensis</name>
    <dbReference type="NCBI Taxonomy" id="2497875"/>
    <lineage>
        <taxon>Bacteria</taxon>
        <taxon>Pseudomonadati</taxon>
        <taxon>Pseudomonadota</taxon>
        <taxon>Gammaproteobacteria</taxon>
        <taxon>Enterobacterales</taxon>
        <taxon>Enterobacteriaceae</taxon>
        <taxon>Enterobacter</taxon>
        <taxon>Enterobacter cloacae complex</taxon>
    </lineage>
</organism>
<dbReference type="InterPro" id="IPR001173">
    <property type="entry name" value="Glyco_trans_2-like"/>
</dbReference>
<evidence type="ECO:0000313" key="12">
    <source>
        <dbReference type="Proteomes" id="UP001577381"/>
    </source>
</evidence>
<proteinExistence type="inferred from homology"/>
<evidence type="ECO:0000256" key="6">
    <source>
        <dbReference type="ARBA" id="ARBA00058332"/>
    </source>
</evidence>
<dbReference type="EMBL" id="JBHGSI010000002">
    <property type="protein sequence ID" value="MFB4719278.1"/>
    <property type="molecule type" value="Genomic_DNA"/>
</dbReference>
<keyword evidence="3 10" id="KW-0808">Transferase</keyword>
<reference evidence="10 12" key="2">
    <citation type="submission" date="2024-09" db="EMBL/GenBank/DDBJ databases">
        <title>Molecular characterization of Carbapenemase-producing Enterobacter cloacae Complex from Infections in Argentina.</title>
        <authorList>
            <person name="De Mendieta J.M."/>
            <person name="Gomez S."/>
        </authorList>
    </citation>
    <scope>NUCLEOTIDE SEQUENCE [LARGE SCALE GENOMIC DNA]</scope>
    <source>
        <strain evidence="10 12">M23267</strain>
    </source>
</reference>
<evidence type="ECO:0000256" key="8">
    <source>
        <dbReference type="ARBA" id="ARBA00082087"/>
    </source>
</evidence>
<evidence type="ECO:0000256" key="2">
    <source>
        <dbReference type="ARBA" id="ARBA00006739"/>
    </source>
</evidence>
<evidence type="ECO:0000256" key="1">
    <source>
        <dbReference type="ARBA" id="ARBA00005125"/>
    </source>
</evidence>
<dbReference type="EMBL" id="CP135253">
    <property type="protein sequence ID" value="WNS36493.1"/>
    <property type="molecule type" value="Genomic_DNA"/>
</dbReference>
<dbReference type="Proteomes" id="UP001577381">
    <property type="component" value="Unassembled WGS sequence"/>
</dbReference>
<evidence type="ECO:0000256" key="7">
    <source>
        <dbReference type="ARBA" id="ARBA00066904"/>
    </source>
</evidence>
<gene>
    <name evidence="10" type="ORF">ACE3KR_10335</name>
    <name evidence="11" type="ORF">RQP59_15555</name>
</gene>
<evidence type="ECO:0000256" key="5">
    <source>
        <dbReference type="ARBA" id="ARBA00052719"/>
    </source>
</evidence>
<dbReference type="EC" id="2.4.1.377" evidence="7"/>
<name>A0AA96M398_9ENTR</name>
<evidence type="ECO:0000313" key="11">
    <source>
        <dbReference type="EMBL" id="WNS36493.1"/>
    </source>
</evidence>
<dbReference type="FunFam" id="3.90.550.10:FF:000151">
    <property type="entry name" value="O antigen biosynthesis rhamnosyltransferase"/>
    <property type="match status" value="1"/>
</dbReference>
<keyword evidence="10" id="KW-0328">Glycosyltransferase</keyword>
<comment type="catalytic activity">
    <reaction evidence="5">
        <text>alpha-D-galactosyl-di-trans,octa-cis-undecaprenyl diphosphate + dTDP-beta-L-rhamnose = alpha-L-rhamnosyl-(1-&gt;3)-alpha-D-galactosyl-1-diphospho-di-trans,octa-cis-undecaprenol + dTDP + H(+)</text>
        <dbReference type="Rhea" id="RHEA:66952"/>
        <dbReference type="ChEBI" id="CHEBI:15378"/>
        <dbReference type="ChEBI" id="CHEBI:57510"/>
        <dbReference type="ChEBI" id="CHEBI:58369"/>
        <dbReference type="ChEBI" id="CHEBI:138733"/>
        <dbReference type="ChEBI" id="CHEBI:167467"/>
        <dbReference type="EC" id="2.4.1.377"/>
    </reaction>
    <physiologicalReaction direction="left-to-right" evidence="5">
        <dbReference type="Rhea" id="RHEA:66953"/>
    </physiologicalReaction>
</comment>
<dbReference type="PANTHER" id="PTHR43685:SF13">
    <property type="entry name" value="O ANTIGEN BIOSYNTHESIS RHAMNOSYLTRANSFERASE RFBN"/>
    <property type="match status" value="1"/>
</dbReference>
<dbReference type="KEGG" id="echu:RQP59_15555"/>
<dbReference type="SUPFAM" id="SSF53448">
    <property type="entry name" value="Nucleotide-diphospho-sugar transferases"/>
    <property type="match status" value="1"/>
</dbReference>
<evidence type="ECO:0000256" key="4">
    <source>
        <dbReference type="ARBA" id="ARBA00022985"/>
    </source>
</evidence>
<sequence>MNVALIIPTYNAGPIWSEFLLGLKQQILYPDQVIIIDSGSKDATVALAEKTEKALIIHIDANDFNHGGTRNQATKLVNHADIIVFMTQDAILDNENSLAKIISVFQDPEVAAVCGRQIPHYDANPLAIHARNFNYSSDSQIKSQSDINTFGIKTVFMSNSFAAYRRTVFEKLGGFPEHTILAEDMFMAAKMIQAGYKVAYCAEAVVRHSHNYTPQEEFQRYFDTGVFHACTPWIQRDFGGAGGEGLRFVKSEMRFLLKEAPLWIPRALLTTVAKLLGYKLGKRWQSLPLPLCRTFSMYKSYWNNVQGSKTKEIR</sequence>
<dbReference type="GO" id="GO:0044010">
    <property type="term" value="P:single-species biofilm formation"/>
    <property type="evidence" value="ECO:0007669"/>
    <property type="project" value="TreeGrafter"/>
</dbReference>
<dbReference type="RefSeq" id="WP_265194553.1">
    <property type="nucleotide sequence ID" value="NZ_CP135253.1"/>
</dbReference>
<evidence type="ECO:0000259" key="9">
    <source>
        <dbReference type="Pfam" id="PF00535"/>
    </source>
</evidence>
<comment type="similarity">
    <text evidence="2">Belongs to the glycosyltransferase 2 family.</text>
</comment>
<reference evidence="11" key="1">
    <citation type="submission" date="2023-09" db="EMBL/GenBank/DDBJ databases">
        <title>Coexistence of blaNDM-1 and blaKPC-2 in Enterobacter chuandaensis.</title>
        <authorList>
            <person name="Chen R."/>
        </authorList>
    </citation>
    <scope>NUCLEOTIDE SEQUENCE</scope>
    <source>
        <strain evidence="11">FAHZZU5885</strain>
    </source>
</reference>